<sequence length="376" mass="43506">MKALSLDEYVERAKNKHNHKYSYENTIYLNAKTKITINCPKHGEFLQNPDSHLRGCGCPKCQGKNLSTQEYVAAVSIVHQHQYDYSLVNYTGIKEKIKIICPIHGEFAQRAEDHRNGNGCPKCIRKNLTIDDFINEAKIIHKQYNYDYSLAEHEYINLSTTLSIVCPIHGIFQIMAGNLLRGNKCSSCAIEQSAIKRSKPIDQFINEANKSHGNRYDYSLVEYKHSYHKIKIGCPSHGVFEQTPVSHINGRGCPSCNKRISIGETQWLDWLSVVDRQFPIRINGRRRFLDGYDPVTNTAFLYHGDFWHGNPNKFDQNKINTKTNTTYGDLYRDTVEFEKELKELGFNVVTMWESSWKEYFRKGGQYSARRGFWPNP</sequence>
<dbReference type="Gene3D" id="3.40.960.10">
    <property type="entry name" value="VSR Endonuclease"/>
    <property type="match status" value="1"/>
</dbReference>
<proteinExistence type="predicted"/>
<dbReference type="EMBL" id="LR796167">
    <property type="protein sequence ID" value="CAB4123077.1"/>
    <property type="molecule type" value="Genomic_DNA"/>
</dbReference>
<reference evidence="1" key="1">
    <citation type="submission" date="2020-04" db="EMBL/GenBank/DDBJ databases">
        <authorList>
            <person name="Chiriac C."/>
            <person name="Salcher M."/>
            <person name="Ghai R."/>
            <person name="Kavagutti S V."/>
        </authorList>
    </citation>
    <scope>NUCLEOTIDE SEQUENCE</scope>
</reference>
<evidence type="ECO:0000313" key="1">
    <source>
        <dbReference type="EMBL" id="CAB4123077.1"/>
    </source>
</evidence>
<gene>
    <name evidence="1" type="ORF">UFOVP29_236</name>
</gene>
<organism evidence="1">
    <name type="scientific">uncultured Caudovirales phage</name>
    <dbReference type="NCBI Taxonomy" id="2100421"/>
    <lineage>
        <taxon>Viruses</taxon>
        <taxon>Duplodnaviria</taxon>
        <taxon>Heunggongvirae</taxon>
        <taxon>Uroviricota</taxon>
        <taxon>Caudoviricetes</taxon>
        <taxon>Peduoviridae</taxon>
        <taxon>Maltschvirus</taxon>
        <taxon>Maltschvirus maltsch</taxon>
    </lineage>
</organism>
<name>A0A6J5KQI3_9CAUD</name>
<protein>
    <submittedName>
        <fullName evidence="1">Uncharacterized protein</fullName>
    </submittedName>
</protein>
<accession>A0A6J5KQI3</accession>